<dbReference type="Pfam" id="PF13203">
    <property type="entry name" value="DUF2201_N"/>
    <property type="match status" value="1"/>
</dbReference>
<feature type="domain" description="Putative metallopeptidase" evidence="1">
    <location>
        <begin position="206"/>
        <end position="447"/>
    </location>
</feature>
<dbReference type="RefSeq" id="WP_144876239.1">
    <property type="nucleotide sequence ID" value="NZ_LR214378.1"/>
</dbReference>
<proteinExistence type="predicted"/>
<evidence type="ECO:0000313" key="3">
    <source>
        <dbReference type="Proteomes" id="UP000320055"/>
    </source>
</evidence>
<protein>
    <recommendedName>
        <fullName evidence="1">Putative metallopeptidase domain-containing protein</fullName>
    </recommendedName>
</protein>
<gene>
    <name evidence="2" type="ORF">H1P_6460007</name>
</gene>
<keyword evidence="3" id="KW-1185">Reference proteome</keyword>
<name>A0A563W2A4_9CYAN</name>
<dbReference type="AlphaFoldDB" id="A0A563W2A4"/>
<accession>A0A563W2A4</accession>
<dbReference type="OrthoDB" id="9809307at2"/>
<evidence type="ECO:0000313" key="2">
    <source>
        <dbReference type="EMBL" id="VEP17811.1"/>
    </source>
</evidence>
<dbReference type="Proteomes" id="UP000320055">
    <property type="component" value="Unassembled WGS sequence"/>
</dbReference>
<evidence type="ECO:0000259" key="1">
    <source>
        <dbReference type="Pfam" id="PF13203"/>
    </source>
</evidence>
<dbReference type="EMBL" id="CAACVJ010000608">
    <property type="protein sequence ID" value="VEP17811.1"/>
    <property type="molecule type" value="Genomic_DNA"/>
</dbReference>
<dbReference type="PANTHER" id="PTHR38730">
    <property type="entry name" value="SLL7028 PROTEIN"/>
    <property type="match status" value="1"/>
</dbReference>
<reference evidence="2 3" key="1">
    <citation type="submission" date="2019-01" db="EMBL/GenBank/DDBJ databases">
        <authorList>
            <person name="Brito A."/>
        </authorList>
    </citation>
    <scope>NUCLEOTIDE SEQUENCE [LARGE SCALE GENOMIC DNA]</scope>
    <source>
        <strain evidence="2">1</strain>
    </source>
</reference>
<organism evidence="2 3">
    <name type="scientific">Hyella patelloides LEGE 07179</name>
    <dbReference type="NCBI Taxonomy" id="945734"/>
    <lineage>
        <taxon>Bacteria</taxon>
        <taxon>Bacillati</taxon>
        <taxon>Cyanobacteriota</taxon>
        <taxon>Cyanophyceae</taxon>
        <taxon>Pleurocapsales</taxon>
        <taxon>Hyellaceae</taxon>
        <taxon>Hyella</taxon>
    </lineage>
</organism>
<sequence length="593" mass="66836">MARKKSRKSQIDPATKNFNRGVETLHRHPMLAPLLYHASLIRRQKNLCPEKAWTVVTNNGDIHCHPTRRGSPEEWTYVLAHCLLHLGFEHFQTKSHPLTWNAACDRTIYKFLADLKLGKAPEEYLIASCAIARDEESWYRELSEKGVASDYHSDMVFEPERPRYWHNNFSWSACLGKGLTDAVTSAVDVAGGRSAYLGDTSSLDTTASRAKAWFISSYPLLGALASNFKIVEDPLICQRLDISVAAVDTQSQEIFINPAAGLDEYQARFVMAHELLHVGLRHDIRREGRDYYYWNVACDYVINSWLVEMGIGELPSMGVLYDRDLKGLSAEAIYDRIVTDLRRYRKLATLKGIGQCDILERGVPKWWNSAEGTDLDEFYRRCLAQGLVYHQESERGYLPAGLIEEIRALSQPPIPWDVELAKWFDNHFAPLVRVRSYARPSRRQAATPDIPRPRYVSDATAEEGRTFGVVLDTSGSMARELLGKALGAIASYSVARDVPWVRVIFCDAVAYDAGYLAPEDIANKVQVKGRGGTVLQPGINLLERAENFPSSAPLLIITDGYCDRLLIRREHAFLLPTGSSLPFVPKGEVFRIK</sequence>
<dbReference type="InterPro" id="IPR025154">
    <property type="entry name" value="Put_metallopeptidase_dom"/>
</dbReference>
<dbReference type="PANTHER" id="PTHR38730:SF1">
    <property type="entry name" value="SLL7028 PROTEIN"/>
    <property type="match status" value="1"/>
</dbReference>